<protein>
    <submittedName>
        <fullName evidence="1">Uncharacterized protein</fullName>
    </submittedName>
</protein>
<proteinExistence type="predicted"/>
<evidence type="ECO:0000313" key="1">
    <source>
        <dbReference type="EMBL" id="COW14569.1"/>
    </source>
</evidence>
<organism evidence="1 2">
    <name type="scientific">Mycobacterium tuberculosis</name>
    <dbReference type="NCBI Taxonomy" id="1773"/>
    <lineage>
        <taxon>Bacteria</taxon>
        <taxon>Bacillati</taxon>
        <taxon>Actinomycetota</taxon>
        <taxon>Actinomycetes</taxon>
        <taxon>Mycobacteriales</taxon>
        <taxon>Mycobacteriaceae</taxon>
        <taxon>Mycobacterium</taxon>
        <taxon>Mycobacterium tuberculosis complex</taxon>
    </lineage>
</organism>
<dbReference type="AlphaFoldDB" id="A0A0T9DL78"/>
<reference evidence="2" key="1">
    <citation type="submission" date="2015-03" db="EMBL/GenBank/DDBJ databases">
        <authorList>
            <consortium name="Pathogen Informatics"/>
        </authorList>
    </citation>
    <scope>NUCLEOTIDE SEQUENCE [LARGE SCALE GENOMIC DNA]</scope>
    <source>
        <strain evidence="2">K00500041</strain>
    </source>
</reference>
<evidence type="ECO:0000313" key="2">
    <source>
        <dbReference type="Proteomes" id="UP000038802"/>
    </source>
</evidence>
<sequence length="62" mass="6200">MCTTIATAVRAAAARCGQGGWGCTAHHTSCAITGSIQPSDADSAHITGAWLLGRWAGSASAR</sequence>
<accession>A0A0T9DL78</accession>
<name>A0A0T9DL78_MYCTX</name>
<dbReference type="Proteomes" id="UP000038802">
    <property type="component" value="Unassembled WGS sequence"/>
</dbReference>
<gene>
    <name evidence="1" type="ORF">ERS007703_02882</name>
</gene>
<dbReference type="EMBL" id="CSAE01000347">
    <property type="protein sequence ID" value="COW14569.1"/>
    <property type="molecule type" value="Genomic_DNA"/>
</dbReference>